<feature type="region of interest" description="Disordered" evidence="1">
    <location>
        <begin position="495"/>
        <end position="530"/>
    </location>
</feature>
<dbReference type="InterPro" id="IPR001849">
    <property type="entry name" value="PH_domain"/>
</dbReference>
<feature type="compositionally biased region" description="Basic residues" evidence="1">
    <location>
        <begin position="614"/>
        <end position="625"/>
    </location>
</feature>
<protein>
    <recommendedName>
        <fullName evidence="2">PH domain-containing protein</fullName>
    </recommendedName>
</protein>
<dbReference type="Gene3D" id="2.30.29.30">
    <property type="entry name" value="Pleckstrin-homology domain (PH domain)/Phosphotyrosine-binding domain (PTB)"/>
    <property type="match status" value="1"/>
</dbReference>
<reference evidence="3" key="1">
    <citation type="submission" date="2023-07" db="EMBL/GenBank/DDBJ databases">
        <authorList>
            <consortium name="AG Swart"/>
            <person name="Singh M."/>
            <person name="Singh A."/>
            <person name="Seah K."/>
            <person name="Emmerich C."/>
        </authorList>
    </citation>
    <scope>NUCLEOTIDE SEQUENCE</scope>
    <source>
        <strain evidence="3">DP1</strain>
    </source>
</reference>
<feature type="compositionally biased region" description="Polar residues" evidence="1">
    <location>
        <begin position="425"/>
        <end position="439"/>
    </location>
</feature>
<evidence type="ECO:0000313" key="3">
    <source>
        <dbReference type="EMBL" id="CAI2360039.1"/>
    </source>
</evidence>
<dbReference type="SMART" id="SM00233">
    <property type="entry name" value="PH"/>
    <property type="match status" value="1"/>
</dbReference>
<feature type="region of interest" description="Disordered" evidence="1">
    <location>
        <begin position="405"/>
        <end position="478"/>
    </location>
</feature>
<name>A0AAD1U4G6_EUPCR</name>
<dbReference type="AlphaFoldDB" id="A0AAD1U4G6"/>
<feature type="compositionally biased region" description="Basic and acidic residues" evidence="1">
    <location>
        <begin position="270"/>
        <end position="282"/>
    </location>
</feature>
<feature type="region of interest" description="Disordered" evidence="1">
    <location>
        <begin position="188"/>
        <end position="345"/>
    </location>
</feature>
<feature type="compositionally biased region" description="Polar residues" evidence="1">
    <location>
        <begin position="459"/>
        <end position="469"/>
    </location>
</feature>
<feature type="compositionally biased region" description="Basic residues" evidence="1">
    <location>
        <begin position="301"/>
        <end position="310"/>
    </location>
</feature>
<evidence type="ECO:0000313" key="4">
    <source>
        <dbReference type="Proteomes" id="UP001295684"/>
    </source>
</evidence>
<dbReference type="EMBL" id="CAMPGE010001259">
    <property type="protein sequence ID" value="CAI2360039.1"/>
    <property type="molecule type" value="Genomic_DNA"/>
</dbReference>
<evidence type="ECO:0000256" key="1">
    <source>
        <dbReference type="SAM" id="MobiDB-lite"/>
    </source>
</evidence>
<comment type="caution">
    <text evidence="3">The sequence shown here is derived from an EMBL/GenBank/DDBJ whole genome shotgun (WGS) entry which is preliminary data.</text>
</comment>
<dbReference type="Pfam" id="PF00169">
    <property type="entry name" value="PH"/>
    <property type="match status" value="1"/>
</dbReference>
<dbReference type="Proteomes" id="UP001295684">
    <property type="component" value="Unassembled WGS sequence"/>
</dbReference>
<feature type="region of interest" description="Disordered" evidence="1">
    <location>
        <begin position="586"/>
        <end position="649"/>
    </location>
</feature>
<dbReference type="SUPFAM" id="SSF50729">
    <property type="entry name" value="PH domain-like"/>
    <property type="match status" value="1"/>
</dbReference>
<feature type="compositionally biased region" description="Basic and acidic residues" evidence="1">
    <location>
        <begin position="626"/>
        <end position="636"/>
    </location>
</feature>
<dbReference type="InterPro" id="IPR011993">
    <property type="entry name" value="PH-like_dom_sf"/>
</dbReference>
<gene>
    <name evidence="3" type="ORF">ECRASSUSDP1_LOCUS1335</name>
</gene>
<feature type="compositionally biased region" description="Basic and acidic residues" evidence="1">
    <location>
        <begin position="241"/>
        <end position="262"/>
    </location>
</feature>
<accession>A0AAD1U4G6</accession>
<feature type="domain" description="PH" evidence="2">
    <location>
        <begin position="9"/>
        <end position="121"/>
    </location>
</feature>
<keyword evidence="4" id="KW-1185">Reference proteome</keyword>
<feature type="compositionally biased region" description="Basic and acidic residues" evidence="1">
    <location>
        <begin position="188"/>
        <end position="200"/>
    </location>
</feature>
<dbReference type="PROSITE" id="PS50003">
    <property type="entry name" value="PH_DOMAIN"/>
    <property type="match status" value="1"/>
</dbReference>
<feature type="compositionally biased region" description="Acidic residues" evidence="1">
    <location>
        <begin position="201"/>
        <end position="213"/>
    </location>
</feature>
<sequence>MEETSETPSGVFEGYLKKHKTVGGLTLFTEWTKRYFVLNLDSFTMVYYRNRKKKGKANPVPLREMLKVARPEAEATDTPVVGGKEWGYEFEVLTRSRHFRFNAYSWNDREVWHKAFTKLMEHKKKILLARGITMDESALHKDNLKQIPDKYDLRDSDFGAGGGVITIAEASEMYRDEAIRNIEEEEARKLEQEEAQRQAEEGEGDQAEPEQDAQQDPSQDQHLPDENGGSDPKSNTEDDDNKFMTEESFLERIKEIRHEGSPSKRNKKVPSKESAKDDREDSGGDNFNHPDIPSITDMSKKSKSVRVNLKRAKDTQDEQADGAGTQRKLNIKAKKNKPEDGTKVERLVTLPEPENKRLNTIAFEGQENQKKKYDFNLEDTDPDLQFDPAQIKNIVTEPRETIKLAPVKESKLQTIAPPPERKPATTYTSGFLKNNNYNDLAQAFYPKPPQPKREPAQRRQMTMDSPSKNIQKEHPLLNKWEKQYGGIKDRQFLVEDDPEDHHFTDRNRKLSSFNNPNHFGGNTYADDIPEELPEEPNVKVYVENPLLEKKRNKLEASNSQKEFEFDWDEEESMSYLKKLGDENFKENYHKYGSKNGPVKPPLKTINEREEKVPRKNKHKRSSKSKVKTERRKERNFRSVAPKFVDDWDD</sequence>
<evidence type="ECO:0000259" key="2">
    <source>
        <dbReference type="PROSITE" id="PS50003"/>
    </source>
</evidence>
<organism evidence="3 4">
    <name type="scientific">Euplotes crassus</name>
    <dbReference type="NCBI Taxonomy" id="5936"/>
    <lineage>
        <taxon>Eukaryota</taxon>
        <taxon>Sar</taxon>
        <taxon>Alveolata</taxon>
        <taxon>Ciliophora</taxon>
        <taxon>Intramacronucleata</taxon>
        <taxon>Spirotrichea</taxon>
        <taxon>Hypotrichia</taxon>
        <taxon>Euplotida</taxon>
        <taxon>Euplotidae</taxon>
        <taxon>Moneuplotes</taxon>
    </lineage>
</organism>
<feature type="compositionally biased region" description="Basic and acidic residues" evidence="1">
    <location>
        <begin position="336"/>
        <end position="345"/>
    </location>
</feature>
<proteinExistence type="predicted"/>
<feature type="compositionally biased region" description="Basic and acidic residues" evidence="1">
    <location>
        <begin position="495"/>
        <end position="508"/>
    </location>
</feature>